<name>A0A2T2X057_9FIRM</name>
<evidence type="ECO:0000313" key="11">
    <source>
        <dbReference type="EMBL" id="PSR27879.1"/>
    </source>
</evidence>
<keyword evidence="3" id="KW-0808">Transferase</keyword>
<dbReference type="InterPro" id="IPR016195">
    <property type="entry name" value="Pol/histidinol_Pase-like"/>
</dbReference>
<comment type="catalytic activity">
    <reaction evidence="9">
        <text>DNA(n) + a 2'-deoxyribonucleoside 5'-triphosphate = DNA(n+1) + diphosphate</text>
        <dbReference type="Rhea" id="RHEA:22508"/>
        <dbReference type="Rhea" id="RHEA-COMP:17339"/>
        <dbReference type="Rhea" id="RHEA-COMP:17340"/>
        <dbReference type="ChEBI" id="CHEBI:33019"/>
        <dbReference type="ChEBI" id="CHEBI:61560"/>
        <dbReference type="ChEBI" id="CHEBI:173112"/>
        <dbReference type="EC" id="2.7.7.7"/>
    </reaction>
</comment>
<dbReference type="EMBL" id="PXYT01000023">
    <property type="protein sequence ID" value="PSR27879.1"/>
    <property type="molecule type" value="Genomic_DNA"/>
</dbReference>
<evidence type="ECO:0000256" key="6">
    <source>
        <dbReference type="ARBA" id="ARBA00022763"/>
    </source>
</evidence>
<comment type="caution">
    <text evidence="11">The sequence shown here is derived from an EMBL/GenBank/DDBJ whole genome shotgun (WGS) entry which is preliminary data.</text>
</comment>
<evidence type="ECO:0000256" key="2">
    <source>
        <dbReference type="ARBA" id="ARBA00022490"/>
    </source>
</evidence>
<feature type="domain" description="Polymerase/histidinol phosphatase N-terminal" evidence="10">
    <location>
        <begin position="9"/>
        <end position="76"/>
    </location>
</feature>
<dbReference type="Pfam" id="PF07733">
    <property type="entry name" value="DNA_pol3_alpha"/>
    <property type="match status" value="1"/>
</dbReference>
<dbReference type="Proteomes" id="UP000242699">
    <property type="component" value="Unassembled WGS sequence"/>
</dbReference>
<dbReference type="Pfam" id="PF14579">
    <property type="entry name" value="HHH_6"/>
    <property type="match status" value="1"/>
</dbReference>
<proteinExistence type="predicted"/>
<dbReference type="CDD" id="cd04485">
    <property type="entry name" value="DnaE_OBF"/>
    <property type="match status" value="1"/>
</dbReference>
<dbReference type="InterPro" id="IPR040982">
    <property type="entry name" value="DNA_pol3_finger"/>
</dbReference>
<dbReference type="PANTHER" id="PTHR32294:SF4">
    <property type="entry name" value="ERROR-PRONE DNA POLYMERASE"/>
    <property type="match status" value="1"/>
</dbReference>
<keyword evidence="6" id="KW-0227">DNA damage</keyword>
<dbReference type="InterPro" id="IPR004805">
    <property type="entry name" value="DnaE2/DnaE/PolC"/>
</dbReference>
<dbReference type="Pfam" id="PF17657">
    <property type="entry name" value="DNA_pol3_finger"/>
    <property type="match status" value="1"/>
</dbReference>
<dbReference type="Gene3D" id="3.20.20.140">
    <property type="entry name" value="Metal-dependent hydrolases"/>
    <property type="match status" value="1"/>
</dbReference>
<sequence>MATSRKSGAHLHVHSAFSFLEGASLPRDLIKQAAAADISTMALTDVHRVSGIVTFLNEARQFGIRAIVGAEVELESLGHLIVLVPDTGNYVKLVSLLSEAHLQSPRLKPRVTWEMLERWGPGLVTLTGDRLGVLGQAWFQRQKSRIPFILDRLIQIFGRHNTFIELAANYLPGDGTFFRTLTDLSEWKKIPTVATAAAHYAEKKDFGTFDLLTCIRIGQKIEEIDPARHLNAENYIKPWPAMETALSRWPEALQNTLQLAERLEPPNILNQRYAPHFTLPPDGVSAGKYLRELVKKGARWRYGDQIKKVWPRIQHELQIIEASGFTEYFLVVWDVTRFARERHIRFAGRGSAADSVVAYCLGITEVDAFARNLLFERFMSPERQEMPDIDIDFDTRYRDKVIAYVQERYGEDHVARVATYQTFRQRSALREVGKVLGFPAKELDHLAKSLPEGSLAAILTRWQEIPELRQYSESHKLKTILQWASKIEGLPRHIGTHLGGVVISERPLSQISPREMSQKGVQIIQFDKRDVETLGLLKLDLLGLRTFTAVDIAAQTLAEDIPDFSYNAIPLHDTATYEQLQQGDAIGVFQLESPAQRSLAVRLHPDRWEDIVASLALIRPGPIKGNMVDPFIARRKGREPVSYLHPALEPILSKTYGVVLFQEQVIAIASTLAGFTPGEADALRRVMTHSRSSEDMQEIGAMFKDKAQACGVSIEVADAVFQQIVGYASYGFNEAHAAAFAETAYRTAYLLTHHPTEYFMGLLNAEPLGYYPIDVLMVEARRRGVTILPIDINQSDVGIKKEGKETLRVGLGFIKHLGSDLASRIVDRRPEEGFQSPRQLRELGLDVTQVAATIHLGAWDSLNISRESLMEELMLPRGLYLKARSQPLRSISARLQNAWDYQYCGFGQHQQWLAPWRQYLQSQGFASVSELRQKTGRFARCVGLLIRPHRPPTRSGKTVVFFSLLDETGVLEARLSSQGYQQFGHLLFGSATGGIMVGGRMENQGMDVRVITPWPQPDIHKKHDHVSMTQEGDK</sequence>
<dbReference type="GO" id="GO:0006260">
    <property type="term" value="P:DNA replication"/>
    <property type="evidence" value="ECO:0007669"/>
    <property type="project" value="UniProtKB-KW"/>
</dbReference>
<dbReference type="EC" id="2.7.7.7" evidence="1"/>
<keyword evidence="2" id="KW-0963">Cytoplasm</keyword>
<gene>
    <name evidence="11" type="ORF">C7B43_10840</name>
</gene>
<dbReference type="InterPro" id="IPR003141">
    <property type="entry name" value="Pol/His_phosphatase_N"/>
</dbReference>
<dbReference type="InterPro" id="IPR041931">
    <property type="entry name" value="DNA_pol3_alpha_thumb_dom"/>
</dbReference>
<evidence type="ECO:0000256" key="7">
    <source>
        <dbReference type="ARBA" id="ARBA00022932"/>
    </source>
</evidence>
<keyword evidence="7" id="KW-0239">DNA-directed DNA polymerase</keyword>
<dbReference type="InterPro" id="IPR004013">
    <property type="entry name" value="PHP_dom"/>
</dbReference>
<dbReference type="GO" id="GO:0003887">
    <property type="term" value="F:DNA-directed DNA polymerase activity"/>
    <property type="evidence" value="ECO:0007669"/>
    <property type="project" value="UniProtKB-KW"/>
</dbReference>
<evidence type="ECO:0000259" key="10">
    <source>
        <dbReference type="SMART" id="SM00481"/>
    </source>
</evidence>
<organism evidence="11 12">
    <name type="scientific">Sulfobacillus benefaciens</name>
    <dbReference type="NCBI Taxonomy" id="453960"/>
    <lineage>
        <taxon>Bacteria</taxon>
        <taxon>Bacillati</taxon>
        <taxon>Bacillota</taxon>
        <taxon>Clostridia</taxon>
        <taxon>Eubacteriales</taxon>
        <taxon>Clostridiales Family XVII. Incertae Sedis</taxon>
        <taxon>Sulfobacillus</taxon>
    </lineage>
</organism>
<keyword evidence="4" id="KW-0548">Nucleotidyltransferase</keyword>
<dbReference type="Pfam" id="PF02811">
    <property type="entry name" value="PHP"/>
    <property type="match status" value="1"/>
</dbReference>
<dbReference type="InterPro" id="IPR029460">
    <property type="entry name" value="DNAPol_HHH"/>
</dbReference>
<evidence type="ECO:0000256" key="9">
    <source>
        <dbReference type="ARBA" id="ARBA00049244"/>
    </source>
</evidence>
<keyword evidence="5" id="KW-0235">DNA replication</keyword>
<dbReference type="GO" id="GO:0008408">
    <property type="term" value="F:3'-5' exonuclease activity"/>
    <property type="evidence" value="ECO:0007669"/>
    <property type="project" value="InterPro"/>
</dbReference>
<dbReference type="SMART" id="SM00481">
    <property type="entry name" value="POLIIIAc"/>
    <property type="match status" value="1"/>
</dbReference>
<dbReference type="GO" id="GO:0006281">
    <property type="term" value="P:DNA repair"/>
    <property type="evidence" value="ECO:0007669"/>
    <property type="project" value="UniProtKB-KW"/>
</dbReference>
<keyword evidence="8" id="KW-0234">DNA repair</keyword>
<dbReference type="InterPro" id="IPR011708">
    <property type="entry name" value="DNA_pol3_alpha_NTPase_dom"/>
</dbReference>
<reference evidence="11 12" key="1">
    <citation type="journal article" date="2014" name="BMC Genomics">
        <title>Comparison of environmental and isolate Sulfobacillus genomes reveals diverse carbon, sulfur, nitrogen, and hydrogen metabolisms.</title>
        <authorList>
            <person name="Justice N.B."/>
            <person name="Norman A."/>
            <person name="Brown C.T."/>
            <person name="Singh A."/>
            <person name="Thomas B.C."/>
            <person name="Banfield J.F."/>
        </authorList>
    </citation>
    <scope>NUCLEOTIDE SEQUENCE [LARGE SCALE GENOMIC DNA]</scope>
    <source>
        <strain evidence="11">AMDSBA1</strain>
    </source>
</reference>
<evidence type="ECO:0000256" key="4">
    <source>
        <dbReference type="ARBA" id="ARBA00022695"/>
    </source>
</evidence>
<evidence type="ECO:0000256" key="3">
    <source>
        <dbReference type="ARBA" id="ARBA00022679"/>
    </source>
</evidence>
<dbReference type="Gene3D" id="1.10.150.870">
    <property type="match status" value="1"/>
</dbReference>
<evidence type="ECO:0000313" key="12">
    <source>
        <dbReference type="Proteomes" id="UP000242699"/>
    </source>
</evidence>
<evidence type="ECO:0000256" key="1">
    <source>
        <dbReference type="ARBA" id="ARBA00012417"/>
    </source>
</evidence>
<dbReference type="AlphaFoldDB" id="A0A2T2X057"/>
<accession>A0A2T2X057</accession>
<evidence type="ECO:0000256" key="8">
    <source>
        <dbReference type="ARBA" id="ARBA00023204"/>
    </source>
</evidence>
<dbReference type="NCBIfam" id="TIGR00594">
    <property type="entry name" value="polc"/>
    <property type="match status" value="1"/>
</dbReference>
<dbReference type="SUPFAM" id="SSF89550">
    <property type="entry name" value="PHP domain-like"/>
    <property type="match status" value="1"/>
</dbReference>
<dbReference type="Gene3D" id="1.10.10.1600">
    <property type="entry name" value="Bacterial DNA polymerase III alpha subunit, thumb domain"/>
    <property type="match status" value="1"/>
</dbReference>
<protein>
    <recommendedName>
        <fullName evidence="1">DNA-directed DNA polymerase</fullName>
        <ecNumber evidence="1">2.7.7.7</ecNumber>
    </recommendedName>
</protein>
<dbReference type="PANTHER" id="PTHR32294">
    <property type="entry name" value="DNA POLYMERASE III SUBUNIT ALPHA"/>
    <property type="match status" value="1"/>
</dbReference>
<evidence type="ECO:0000256" key="5">
    <source>
        <dbReference type="ARBA" id="ARBA00022705"/>
    </source>
</evidence>